<feature type="domain" description="WDR36/Utp21 N-terminal" evidence="10">
    <location>
        <begin position="364"/>
        <end position="509"/>
    </location>
</feature>
<evidence type="ECO:0000256" key="1">
    <source>
        <dbReference type="ARBA" id="ARBA00004141"/>
    </source>
</evidence>
<dbReference type="Pfam" id="PF25171">
    <property type="entry name" value="Beta-prop_WDR36-Utp21_1st"/>
    <property type="match status" value="1"/>
</dbReference>
<feature type="repeat" description="Solcar" evidence="7">
    <location>
        <begin position="1384"/>
        <end position="1463"/>
    </location>
</feature>
<feature type="compositionally biased region" description="Acidic residues" evidence="8">
    <location>
        <begin position="318"/>
        <end position="336"/>
    </location>
</feature>
<comment type="caution">
    <text evidence="11">The sequence shown here is derived from an EMBL/GenBank/DDBJ whole genome shotgun (WGS) entry which is preliminary data.</text>
</comment>
<sequence length="1550" mass="168133">MKRANDATKSGGLCVVSDDIITEPAAAGTKDLMSESASTVTSDDASTTVAAAALAAISSSSASSKTMHYSDDAGSSRLFQPHRSLGLLTASHPKQQNTNTNIIKRLFSLQRGKFHLQPHGQSSDESFVTVPLGDRFQIMSLSKLVPVLVSRALPPSAAHHRRIAKNGEGATTGYNGGDEEEIHQAMSDSSLSVSVVTHGPKVTGRAVSITLYSRARPIVCLDAFPFLSNLNKHKKKNNRWGIVDMIPLGKHRVAMSGEKEGKMENALLFAIVCARGDDSSGANLDDGEDKDAHVQVVGKDDSDEDSDDSGDDSNPIASDDDTISSTDDDTSDDDENSSMSSVEDVDKIPAKHCYGRVLLVQASRTTLEVLKTIELNGAAANFIPFVGLHPATYVNKILLGGRPSSAAADDKTATSMLLLNIKSGKIIHSFRSISNQGQPNDEDLAITTLAQSPAVDTIAVGTSDGAVHLVNTLHDVKLFSLQHKLKQQRDQVSSMNAVSSLSFRTDGNATRQGVAPLAVGCAHYGGIAKLEYLPGEPLLLSTGLVSNSILLHVFDAPDHSGRILRQRKGHTSPPTLIRYLHPGVSGGGILANASDGTDASSCQILSCGGPGDLSLRLFSTARSNLDKEYSQGPGLEKKAKKFGKVGPEGRAELLLPEVVGLATSEARSRDWGDLVTIHRNHAMAYVWSTKRGAQSGPVLRQPQWNISAMKDRPPRSANATSLAISACGNFALVGTMGGVVYKYNLQSGLPRGSYPRDATVPTAAEERQRLNGLKRPGDVGRTMRILEKNANKGGTMPSDIDQAERDRLNYLDAEAKRNAIIGKATHADAVVGICIDSLNKTMVTAGADSKLVLWNFVTHMPHKKSPIMLPSPPTKLTHVRDSDLAAIAMSDFGVAVFDCSNLTIVRYFGGSRYSHSPKMSHTSLISDLQFGPDGRKLFTSSFDGTIRAWDVPTGMCVDWRKSLCSWYICLSRRRQVPDILFCKFVSFFSEIFLATNFFGTEPHCSGENEDDNGMNPQPKHHGLITLSGLPPAHWKNLFHLELVKERNKPTEAPQKPPQAPFFLQWRSGIESGATPEDNINNDDDGKLIKDSTGEWDAVWSDDDDTEDNAEANDDGVEKSAASQESSSNANPPNKRKKVVHHRSKLAELLQTCNDAKDTSSVGEKYSDVTSYLATMGPSAIDVEISSLCYGMHDLEDGIPLLLIASNWLLEACESHEKFEAINAYLHRFLHVHGNVIIRIDNILKESNESSEEQDGDDPQQLQLAEFVETIGRLQLKQKVASNRLQGKMQHTICLLRGVEATAVWPMEYIKTQLQLQSKAKGAVLPYNGMISGLSYTVRTTGFFSLYRGLAPTLIGSIPKAGIRFGLNAIIKDLLKDKDGKLTPGKNFIAGLGAGVSEALIIVAPVETVKTKCIELNMPFVKGFRHILATEGIGGIYQGAAATALKQGSNQGLRFMWFNEYKRILTNDGETKLTPMMGFFGGMSAGCFSTLGNNPFDVVKVSALNCVIHRFCIHLNLFITSSVFHRLKYRLGCKELKQSNMQTHWTVSSRY</sequence>
<evidence type="ECO:0000259" key="9">
    <source>
        <dbReference type="Pfam" id="PF04192"/>
    </source>
</evidence>
<dbReference type="SMART" id="SM00320">
    <property type="entry name" value="WD40"/>
    <property type="match status" value="5"/>
</dbReference>
<feature type="compositionally biased region" description="Acidic residues" evidence="8">
    <location>
        <begin position="1099"/>
        <end position="1114"/>
    </location>
</feature>
<dbReference type="PANTHER" id="PTHR22840">
    <property type="entry name" value="WD REPEAT-CONTAINING PROTEIN 36"/>
    <property type="match status" value="1"/>
</dbReference>
<evidence type="ECO:0000256" key="2">
    <source>
        <dbReference type="ARBA" id="ARBA00022574"/>
    </source>
</evidence>
<dbReference type="GO" id="GO:0016020">
    <property type="term" value="C:membrane"/>
    <property type="evidence" value="ECO:0007669"/>
    <property type="project" value="UniProtKB-SubCell"/>
</dbReference>
<feature type="domain" description="WDR36/Utp21 C-terminal" evidence="9">
    <location>
        <begin position="1022"/>
        <end position="1295"/>
    </location>
</feature>
<dbReference type="InterPro" id="IPR019775">
    <property type="entry name" value="WD40_repeat_CS"/>
</dbReference>
<evidence type="ECO:0000313" key="12">
    <source>
        <dbReference type="Proteomes" id="UP001530293"/>
    </source>
</evidence>
<dbReference type="Proteomes" id="UP001530293">
    <property type="component" value="Unassembled WGS sequence"/>
</dbReference>
<dbReference type="Gene3D" id="1.50.40.10">
    <property type="entry name" value="Mitochondrial carrier domain"/>
    <property type="match status" value="1"/>
</dbReference>
<feature type="region of interest" description="Disordered" evidence="8">
    <location>
        <begin position="1096"/>
        <end position="1140"/>
    </location>
</feature>
<keyword evidence="3 7" id="KW-0812">Transmembrane</keyword>
<dbReference type="PROSITE" id="PS50920">
    <property type="entry name" value="SOLCAR"/>
    <property type="match status" value="2"/>
</dbReference>
<dbReference type="InterPro" id="IPR023395">
    <property type="entry name" value="MCP_dom_sf"/>
</dbReference>
<feature type="compositionally biased region" description="Acidic residues" evidence="8">
    <location>
        <begin position="301"/>
        <end position="311"/>
    </location>
</feature>
<proteinExistence type="predicted"/>
<gene>
    <name evidence="11" type="ORF">ACHAWU_005576</name>
</gene>
<feature type="region of interest" description="Disordered" evidence="8">
    <location>
        <begin position="297"/>
        <end position="344"/>
    </location>
</feature>
<evidence type="ECO:0000256" key="5">
    <source>
        <dbReference type="ARBA" id="ARBA00023136"/>
    </source>
</evidence>
<keyword evidence="2 6" id="KW-0853">WD repeat</keyword>
<dbReference type="PROSITE" id="PS50082">
    <property type="entry name" value="WD_REPEATS_2"/>
    <property type="match status" value="2"/>
</dbReference>
<feature type="repeat" description="Solcar" evidence="7">
    <location>
        <begin position="1288"/>
        <end position="1373"/>
    </location>
</feature>
<keyword evidence="4" id="KW-0677">Repeat</keyword>
<reference evidence="11 12" key="1">
    <citation type="submission" date="2024-10" db="EMBL/GenBank/DDBJ databases">
        <title>Updated reference genomes for cyclostephanoid diatoms.</title>
        <authorList>
            <person name="Roberts W.R."/>
            <person name="Alverson A.J."/>
        </authorList>
    </citation>
    <scope>NUCLEOTIDE SEQUENCE [LARGE SCALE GENOMIC DNA]</scope>
    <source>
        <strain evidence="11 12">AJA232-27</strain>
    </source>
</reference>
<evidence type="ECO:0000256" key="6">
    <source>
        <dbReference type="PROSITE-ProRule" id="PRU00221"/>
    </source>
</evidence>
<feature type="compositionally biased region" description="Low complexity" evidence="8">
    <location>
        <begin position="1119"/>
        <end position="1132"/>
    </location>
</feature>
<accession>A0ABD3N8I0</accession>
<dbReference type="InterPro" id="IPR001680">
    <property type="entry name" value="WD40_rpt"/>
</dbReference>
<dbReference type="Pfam" id="PF00153">
    <property type="entry name" value="Mito_carr"/>
    <property type="match status" value="2"/>
</dbReference>
<protein>
    <submittedName>
        <fullName evidence="11">Uncharacterized protein</fullName>
    </submittedName>
</protein>
<keyword evidence="12" id="KW-1185">Reference proteome</keyword>
<dbReference type="PROSITE" id="PS50294">
    <property type="entry name" value="WD_REPEATS_REGION"/>
    <property type="match status" value="1"/>
</dbReference>
<evidence type="ECO:0000256" key="3">
    <source>
        <dbReference type="ARBA" id="ARBA00022692"/>
    </source>
</evidence>
<dbReference type="Pfam" id="PF04192">
    <property type="entry name" value="Utp21"/>
    <property type="match status" value="1"/>
</dbReference>
<evidence type="ECO:0000256" key="4">
    <source>
        <dbReference type="ARBA" id="ARBA00022737"/>
    </source>
</evidence>
<dbReference type="EMBL" id="JALLBG020000011">
    <property type="protein sequence ID" value="KAL3772399.1"/>
    <property type="molecule type" value="Genomic_DNA"/>
</dbReference>
<feature type="repeat" description="WD" evidence="6">
    <location>
        <begin position="823"/>
        <end position="855"/>
    </location>
</feature>
<dbReference type="SUPFAM" id="SSF50998">
    <property type="entry name" value="Quinoprotein alcohol dehydrogenase-like"/>
    <property type="match status" value="1"/>
</dbReference>
<organism evidence="11 12">
    <name type="scientific">Discostella pseudostelligera</name>
    <dbReference type="NCBI Taxonomy" id="259834"/>
    <lineage>
        <taxon>Eukaryota</taxon>
        <taxon>Sar</taxon>
        <taxon>Stramenopiles</taxon>
        <taxon>Ochrophyta</taxon>
        <taxon>Bacillariophyta</taxon>
        <taxon>Coscinodiscophyceae</taxon>
        <taxon>Thalassiosirophycidae</taxon>
        <taxon>Stephanodiscales</taxon>
        <taxon>Stephanodiscaceae</taxon>
        <taxon>Discostella</taxon>
    </lineage>
</organism>
<name>A0ABD3N8I0_9STRA</name>
<keyword evidence="5 7" id="KW-0472">Membrane</keyword>
<dbReference type="InterPro" id="IPR015943">
    <property type="entry name" value="WD40/YVTN_repeat-like_dom_sf"/>
</dbReference>
<dbReference type="InterPro" id="IPR018108">
    <property type="entry name" value="MCP_transmembrane"/>
</dbReference>
<evidence type="ECO:0000256" key="8">
    <source>
        <dbReference type="SAM" id="MobiDB-lite"/>
    </source>
</evidence>
<dbReference type="PANTHER" id="PTHR22840:SF12">
    <property type="entry name" value="WD REPEAT-CONTAINING PROTEIN 36"/>
    <property type="match status" value="1"/>
</dbReference>
<comment type="subcellular location">
    <subcellularLocation>
        <location evidence="1">Membrane</location>
        <topology evidence="1">Multi-pass membrane protein</topology>
    </subcellularLocation>
</comment>
<dbReference type="SUPFAM" id="SSF103506">
    <property type="entry name" value="Mitochondrial carrier"/>
    <property type="match status" value="1"/>
</dbReference>
<evidence type="ECO:0000259" key="10">
    <source>
        <dbReference type="Pfam" id="PF25171"/>
    </source>
</evidence>
<dbReference type="InterPro" id="IPR007319">
    <property type="entry name" value="WDR36/Utp21_C"/>
</dbReference>
<dbReference type="Gene3D" id="2.130.10.10">
    <property type="entry name" value="YVTN repeat-like/Quinoprotein amine dehydrogenase"/>
    <property type="match status" value="2"/>
</dbReference>
<dbReference type="InterPro" id="IPR011047">
    <property type="entry name" value="Quinoprotein_ADH-like_sf"/>
</dbReference>
<evidence type="ECO:0000256" key="7">
    <source>
        <dbReference type="PROSITE-ProRule" id="PRU00282"/>
    </source>
</evidence>
<feature type="repeat" description="WD" evidence="6">
    <location>
        <begin position="918"/>
        <end position="954"/>
    </location>
</feature>
<evidence type="ECO:0000313" key="11">
    <source>
        <dbReference type="EMBL" id="KAL3772399.1"/>
    </source>
</evidence>
<dbReference type="Pfam" id="PF25168">
    <property type="entry name" value="Beta-prop_WDR36-Utp21_2nd"/>
    <property type="match status" value="2"/>
</dbReference>
<dbReference type="InterPro" id="IPR059157">
    <property type="entry name" value="WDR36-Utp21_N"/>
</dbReference>
<dbReference type="PROSITE" id="PS00678">
    <property type="entry name" value="WD_REPEATS_1"/>
    <property type="match status" value="1"/>
</dbReference>